<comment type="caution">
    <text evidence="3">The sequence shown here is derived from an EMBL/GenBank/DDBJ whole genome shotgun (WGS) entry which is preliminary data.</text>
</comment>
<dbReference type="Proteomes" id="UP000273500">
    <property type="component" value="Unassembled WGS sequence"/>
</dbReference>
<accession>A0A428KSD3</accession>
<evidence type="ECO:0000259" key="1">
    <source>
        <dbReference type="Pfam" id="PF18962"/>
    </source>
</evidence>
<protein>
    <submittedName>
        <fullName evidence="3">T9SS C-terminal target domain-containing protein</fullName>
    </submittedName>
</protein>
<reference evidence="3 4" key="1">
    <citation type="submission" date="2018-12" db="EMBL/GenBank/DDBJ databases">
        <authorList>
            <person name="Feng G."/>
            <person name="Zhu H."/>
        </authorList>
    </citation>
    <scope>NUCLEOTIDE SEQUENCE [LARGE SCALE GENOMIC DNA]</scope>
    <source>
        <strain evidence="3 4">KCTC 12533</strain>
    </source>
</reference>
<feature type="domain" description="Secretion system C-terminal sorting" evidence="1">
    <location>
        <begin position="1986"/>
        <end position="2060"/>
    </location>
</feature>
<dbReference type="Gene3D" id="2.160.20.10">
    <property type="entry name" value="Single-stranded right-handed beta-helix, Pectin lyase-like"/>
    <property type="match status" value="1"/>
</dbReference>
<dbReference type="InterPro" id="IPR026444">
    <property type="entry name" value="Secre_tail"/>
</dbReference>
<keyword evidence="4" id="KW-1185">Reference proteome</keyword>
<proteinExistence type="predicted"/>
<dbReference type="InterPro" id="IPR012334">
    <property type="entry name" value="Pectin_lyas_fold"/>
</dbReference>
<evidence type="ECO:0000313" key="3">
    <source>
        <dbReference type="EMBL" id="RSK49417.1"/>
    </source>
</evidence>
<sequence>MPTPLLFSFGHRARARNRAWHRRIPAALVLLLGTSGAWAQTVKTLPGDYPTLAAAITDLNTNGVPAGGFTLNIAAGYTETAVNLTLTATGTSANPIVFQKSGSGANPLLTAGVGTSTTVSPATTDAVIRLSGSDYVTFNGIDIAESSTNTTAATQMEFGYAFYRASATDGCQNNTIRNCVVTLNKTNTATIGIAGLSYTTANTTAVAATSTAGANSGNKVYGNVVTNSLVGINFAAASTTTLANYDLNNEIGVTAPNTIGNFGGTASGWGAGGNYQNGLKISGNIINSTLNYTSATASTPVAASTVTSTIRGIYGNTGTSSNIDIVNNTITLASGATTSQMSGIENGIGSTAASNTVTITGNTVTGCTYATATTATFYGVYNSASAATINISGNTVSNNAHGGSASAAAPCNLLYNSGAGTTVTLSNNRVTGNSQAGTSTLNLLYGGGPTTLNITDNQLTGNTKTGGTATSGTMHCIQATTAAVTVMGNTVSSNSIITSGTNSAVINGYYDFSSPTSEIISGNTFTNLSISGTTTGTASSIYGIQTFPTSTTTKTISQNTVGGFTLGVTGAVFGISTSTGSTVTVSRNKIYGLSAANADGMVYGLYLGSGTTVTASNNLIGDLSAPAATGATAVSGLYVAGGTTMNLYFNTVYLNASSSSTTTFGTSGIYVASAAPTVDIRNNLVANLSVPGTTGGATAALRFSAAPGAKLATTSNNNLYYAGAPAANRVIYVEGGATLANAQTSVTAYAAYAGGGRETASVTENPTFLSTTGTNAGFLHLNPAVPNLAESKAQPISSITTDFDGETRDTTTPDIGADEGTFVVGGVATDVSAAGLSSPLATGCYGATETVAVSIRNSGTQPLDFTATPATVTVTVSGAATQTFTATVNTGTLASGTAQTVTVGTLNMLAVGTYSFAITATVPGDADASNNNTTITRTVVAPAAQGQTLTFTGYTGANLSTLYPGWFEATGATVPAGTTSAWTNATFPAGNTTIKVNLFSTGKSEWVVSPKFLPTASTVLTFSAGLSDYNSTSADAAGMTGTDDFVEVRISTDCGVTFTRIPAFAQFNAGNQPPNGSLANYSINLGSYAGQPVILGFFASEGTVDDNPDYDFHIDNVRVNSPQALDLAATGLATPATQTCYSATETVSVTVSNVGTQTIDFAATPATVTAVVTTPGGPQTLTATVSTGTLAAGATQAVALAPVLNMSAAGTYSFALTATVQGDQDTSNDALASAVTRTVTAPVAGTVTASSSQLCQSGTSTLTLTGAANGSIQWQQSTDNTTFTDVAGATAATFTTPILTQTTYFRAQVRCVTAATSNVATITVNNAQVLTTNTPVTICEGTTATLTATAATGNTIRFYDAATGGAPLATGGTFTTPALTASRQYFVEAATPITYVAGLPSNSSAYGTFAQSSLLDYPLGFAVSQAGTLASVDVYPTAAGPLTIRLYSIAGTQPSGTPTAVAGSDVTVTITAAQVGTRVTVPLNYTLAPGDYKLSNLAGALGRYSTYTGTYPLTDGALTVKGSYTAYTSTSYSNTTYNSFFNLTFTSECLSNRTAIQVNVTTPATAGFSYADASYCTSATGPVTATLAAGATAGTFSSTSGLTIDAATGAITPATSTPGTYTVTNTVAAAGGCGPVSSTTTVTITAPATAGFSYAATSYCTSAAGSIAAALNTGATAGTFSSTTGLTIEPTTGTITPATSTPGTYTVTNTVAASGGCAAVTATFQVAITAPATADFSYAAASYCTSATGSVTPTLTTGAASGTFSSTSGLTINATTGAITPGTSTPGTYTVTNTVAASGGCAAVTATTTVTITAPATAGFSYANASYCASASGSAAPVLATGATAGTFSSTTGLVINASTGAINLATSTPGTYTVTNTVAAAGGCAATSATFSVTINARPAQPTITIRYNGAVTTLTSSAATGNQWYLNNILIPGATGQDYVVNSAAQYGNYTVVVTSAAGCASLPSTVQVVTSAVKPLAGSVLDIYPNPTTNGLLTVKLAGYAKATELTVYDAVGKLVQTLTVSGSTTPREVQLNLSHLPTGVYMLRARTEGGTDIRRIVRE</sequence>
<feature type="domain" description="Ig-like" evidence="2">
    <location>
        <begin position="1333"/>
        <end position="1390"/>
    </location>
</feature>
<dbReference type="OrthoDB" id="906679at2"/>
<dbReference type="InterPro" id="IPR044023">
    <property type="entry name" value="Ig_7"/>
</dbReference>
<dbReference type="InterPro" id="IPR006626">
    <property type="entry name" value="PbH1"/>
</dbReference>
<dbReference type="EMBL" id="RWIT01000003">
    <property type="protein sequence ID" value="RSK49417.1"/>
    <property type="molecule type" value="Genomic_DNA"/>
</dbReference>
<name>A0A428KSD3_9BACT</name>
<organism evidence="3 4">
    <name type="scientific">Hymenobacter rigui</name>
    <dbReference type="NCBI Taxonomy" id="334424"/>
    <lineage>
        <taxon>Bacteria</taxon>
        <taxon>Pseudomonadati</taxon>
        <taxon>Bacteroidota</taxon>
        <taxon>Cytophagia</taxon>
        <taxon>Cytophagales</taxon>
        <taxon>Hymenobacteraceae</taxon>
        <taxon>Hymenobacter</taxon>
    </lineage>
</organism>
<evidence type="ECO:0000313" key="4">
    <source>
        <dbReference type="Proteomes" id="UP000273500"/>
    </source>
</evidence>
<gene>
    <name evidence="3" type="ORF">EI291_07970</name>
</gene>
<dbReference type="NCBIfam" id="TIGR04183">
    <property type="entry name" value="Por_Secre_tail"/>
    <property type="match status" value="1"/>
</dbReference>
<dbReference type="SMART" id="SM00710">
    <property type="entry name" value="PbH1"/>
    <property type="match status" value="12"/>
</dbReference>
<dbReference type="Pfam" id="PF18962">
    <property type="entry name" value="Por_Secre_tail"/>
    <property type="match status" value="1"/>
</dbReference>
<evidence type="ECO:0000259" key="2">
    <source>
        <dbReference type="Pfam" id="PF19081"/>
    </source>
</evidence>
<dbReference type="Pfam" id="PF19081">
    <property type="entry name" value="Ig_7"/>
    <property type="match status" value="1"/>
</dbReference>